<name>A0A1S8WVD6_OPIVI</name>
<feature type="transmembrane region" description="Helical" evidence="8">
    <location>
        <begin position="384"/>
        <end position="403"/>
    </location>
</feature>
<gene>
    <name evidence="10" type="ORF">X801_05763</name>
</gene>
<feature type="compositionally biased region" description="Polar residues" evidence="7">
    <location>
        <begin position="824"/>
        <end position="835"/>
    </location>
</feature>
<comment type="similarity">
    <text evidence="2 6">Belongs to the enhancer of polycomb family.</text>
</comment>
<keyword evidence="11" id="KW-1185">Reference proteome</keyword>
<keyword evidence="5 6" id="KW-0539">Nucleus</keyword>
<proteinExistence type="inferred from homology"/>
<dbReference type="GO" id="GO:0006357">
    <property type="term" value="P:regulation of transcription by RNA polymerase II"/>
    <property type="evidence" value="ECO:0007669"/>
    <property type="project" value="InterPro"/>
</dbReference>
<sequence>MSKVSFRARQIDFNKPLPIVKDGSDILAEFSENAFVNRGVPQIPSGMEKEEENEHHFVEVIQALQLNSGADVKIPVPDIIDRSTWYKKLYSDEFALPTQLVHIRSKLWTSLDDALDIVLAEDEPTDYDMDTEDEEWLSRSQLDVTPQKFESMIDRLERGCGQKVMNLEEANYLLQDDPSLVIAVYDYWLNKRVQSRQPLLFSVRQERRDSGSNADPYVAFRRRSEKMQTRKNRKNDEQSYEKMLILRDQMDTLGEILSVLVKRESTKEAIVQSNLRMFEARYRLQDWDGVHLLEAENVARKLQRPADGIDTIRPPKESVRKRSTRKRKLTHRILNLSIRAEDASDTERNEPDADGPFAFVRMQGCRYLRPRYFLYLRVLPCDPFLIVIRFLSLYLFNLVISQIRRRLIARKPKLGPDSWVGHLSNGWRNCRLCTPILFLHINCMDLRRVILPLLYIAVQEINIFCLIGVVCSSVWRHGKDMLAVFGLFFCCETNRDVVGDQANAQPREPHYPHLRYSLTTVPSVCHPERRTYTGYIRRRLGRGGRIVCDRLQPPADLVDYLRSYDQRKTIGCTYFSPNAELPTHLHTRQSQAKDVDLLRRLKPVLLSSHRRRPSFQWPICTEFPHPPSFEPLRHNPWRLSAPCAPNFRTTNSPSPCSSESAAPVQFPEKNSPDSSQSLPLGSNGIYPTLLECRRPGDHSDLAVENCDVQVETNKNFPKKPVSPSSSPPGSNKQSLLSVNDNKAASTPNRFWRNLARLDSLQPTNFPRSRGAEASVTSANGLGQHFLNPSDDRLRLTDPSLLPPPKVCSLARDCVSRDPGVHSPHLQTANGTNKQIAGSEEQFKDEKDLHRTIAAILLCVGIKEDSFLLNNKTTVCAEIVDEFSLIRCPLCQGIRLICKDSSVPSHHRNVTVDYELSPVAWCTRGHERVLSAHP</sequence>
<dbReference type="Proteomes" id="UP000243686">
    <property type="component" value="Unassembled WGS sequence"/>
</dbReference>
<keyword evidence="8" id="KW-1133">Transmembrane helix</keyword>
<dbReference type="Pfam" id="PF10513">
    <property type="entry name" value="EPL1"/>
    <property type="match status" value="1"/>
</dbReference>
<evidence type="ECO:0000256" key="3">
    <source>
        <dbReference type="ARBA" id="ARBA00023015"/>
    </source>
</evidence>
<dbReference type="InterPro" id="IPR024943">
    <property type="entry name" value="Enhancer_polycomb"/>
</dbReference>
<keyword evidence="3 6" id="KW-0805">Transcription regulation</keyword>
<evidence type="ECO:0000256" key="8">
    <source>
        <dbReference type="SAM" id="Phobius"/>
    </source>
</evidence>
<comment type="subcellular location">
    <subcellularLocation>
        <location evidence="1 6">Nucleus</location>
    </subcellularLocation>
</comment>
<dbReference type="GO" id="GO:0005634">
    <property type="term" value="C:nucleus"/>
    <property type="evidence" value="ECO:0007669"/>
    <property type="project" value="UniProtKB-SubCell"/>
</dbReference>
<evidence type="ECO:0000256" key="2">
    <source>
        <dbReference type="ARBA" id="ARBA00008035"/>
    </source>
</evidence>
<feature type="region of interest" description="Disordered" evidence="7">
    <location>
        <begin position="713"/>
        <end position="736"/>
    </location>
</feature>
<evidence type="ECO:0000256" key="6">
    <source>
        <dbReference type="RuleBase" id="RU361124"/>
    </source>
</evidence>
<evidence type="ECO:0000256" key="4">
    <source>
        <dbReference type="ARBA" id="ARBA00023163"/>
    </source>
</evidence>
<evidence type="ECO:0000256" key="1">
    <source>
        <dbReference type="ARBA" id="ARBA00004123"/>
    </source>
</evidence>
<keyword evidence="8" id="KW-0472">Membrane</keyword>
<dbReference type="PANTHER" id="PTHR14898">
    <property type="entry name" value="ENHANCER OF POLYCOMB"/>
    <property type="match status" value="1"/>
</dbReference>
<keyword evidence="4 6" id="KW-0804">Transcription</keyword>
<evidence type="ECO:0000256" key="7">
    <source>
        <dbReference type="SAM" id="MobiDB-lite"/>
    </source>
</evidence>
<reference evidence="10 11" key="1">
    <citation type="submission" date="2015-03" db="EMBL/GenBank/DDBJ databases">
        <title>Draft genome of the nematode, Opisthorchis viverrini.</title>
        <authorList>
            <person name="Mitreva M."/>
        </authorList>
    </citation>
    <scope>NUCLEOTIDE SEQUENCE [LARGE SCALE GENOMIC DNA]</scope>
    <source>
        <strain evidence="10">Khon Kaen</strain>
    </source>
</reference>
<feature type="domain" description="Enhancer of polycomb-like N-terminal" evidence="9">
    <location>
        <begin position="7"/>
        <end position="158"/>
    </location>
</feature>
<feature type="compositionally biased region" description="Low complexity" evidence="7">
    <location>
        <begin position="652"/>
        <end position="663"/>
    </location>
</feature>
<feature type="non-terminal residue" evidence="10">
    <location>
        <position position="933"/>
    </location>
</feature>
<protein>
    <recommendedName>
        <fullName evidence="6">Enhancer of polycomb-like protein</fullName>
    </recommendedName>
</protein>
<evidence type="ECO:0000259" key="9">
    <source>
        <dbReference type="Pfam" id="PF10513"/>
    </source>
</evidence>
<accession>A0A1S8WVD6</accession>
<dbReference type="GO" id="GO:0035267">
    <property type="term" value="C:NuA4 histone acetyltransferase complex"/>
    <property type="evidence" value="ECO:0007669"/>
    <property type="project" value="InterPro"/>
</dbReference>
<evidence type="ECO:0000313" key="10">
    <source>
        <dbReference type="EMBL" id="OON18384.1"/>
    </source>
</evidence>
<evidence type="ECO:0000313" key="11">
    <source>
        <dbReference type="Proteomes" id="UP000243686"/>
    </source>
</evidence>
<evidence type="ECO:0000256" key="5">
    <source>
        <dbReference type="ARBA" id="ARBA00023242"/>
    </source>
</evidence>
<dbReference type="InterPro" id="IPR019542">
    <property type="entry name" value="Enhancer_polycomb-like_N"/>
</dbReference>
<feature type="region of interest" description="Disordered" evidence="7">
    <location>
        <begin position="820"/>
        <end position="842"/>
    </location>
</feature>
<keyword evidence="8" id="KW-0812">Transmembrane</keyword>
<feature type="transmembrane region" description="Helical" evidence="8">
    <location>
        <begin position="453"/>
        <end position="475"/>
    </location>
</feature>
<feature type="region of interest" description="Disordered" evidence="7">
    <location>
        <begin position="650"/>
        <end position="680"/>
    </location>
</feature>
<dbReference type="AlphaFoldDB" id="A0A1S8WVD6"/>
<dbReference type="EMBL" id="KV894238">
    <property type="protein sequence ID" value="OON18384.1"/>
    <property type="molecule type" value="Genomic_DNA"/>
</dbReference>
<organism evidence="10 11">
    <name type="scientific">Opisthorchis viverrini</name>
    <name type="common">Southeast Asian liver fluke</name>
    <dbReference type="NCBI Taxonomy" id="6198"/>
    <lineage>
        <taxon>Eukaryota</taxon>
        <taxon>Metazoa</taxon>
        <taxon>Spiralia</taxon>
        <taxon>Lophotrochozoa</taxon>
        <taxon>Platyhelminthes</taxon>
        <taxon>Trematoda</taxon>
        <taxon>Digenea</taxon>
        <taxon>Opisthorchiida</taxon>
        <taxon>Opisthorchiata</taxon>
        <taxon>Opisthorchiidae</taxon>
        <taxon>Opisthorchis</taxon>
    </lineage>
</organism>
<feature type="compositionally biased region" description="Low complexity" evidence="7">
    <location>
        <begin position="713"/>
        <end position="732"/>
    </location>
</feature>